<accession>A0AAD7ZQJ3</accession>
<feature type="compositionally biased region" description="Basic and acidic residues" evidence="1">
    <location>
        <begin position="13"/>
        <end position="22"/>
    </location>
</feature>
<reference evidence="2" key="2">
    <citation type="submission" date="2023-05" db="EMBL/GenBank/DDBJ databases">
        <authorList>
            <person name="Fouks B."/>
        </authorList>
    </citation>
    <scope>NUCLEOTIDE SEQUENCE</scope>
    <source>
        <strain evidence="2">Stay&amp;Tobe</strain>
        <tissue evidence="2">Testes</tissue>
    </source>
</reference>
<comment type="caution">
    <text evidence="2">The sequence shown here is derived from an EMBL/GenBank/DDBJ whole genome shotgun (WGS) entry which is preliminary data.</text>
</comment>
<evidence type="ECO:0000313" key="3">
    <source>
        <dbReference type="Proteomes" id="UP001233999"/>
    </source>
</evidence>
<gene>
    <name evidence="2" type="ORF">L9F63_021610</name>
</gene>
<dbReference type="EMBL" id="JASPKZ010007478">
    <property type="protein sequence ID" value="KAJ9584033.1"/>
    <property type="molecule type" value="Genomic_DNA"/>
</dbReference>
<feature type="non-terminal residue" evidence="2">
    <location>
        <position position="77"/>
    </location>
</feature>
<reference evidence="2" key="1">
    <citation type="journal article" date="2023" name="IScience">
        <title>Live-bearing cockroach genome reveals convergent evolutionary mechanisms linked to viviparity in insects and beyond.</title>
        <authorList>
            <person name="Fouks B."/>
            <person name="Harrison M.C."/>
            <person name="Mikhailova A.A."/>
            <person name="Marchal E."/>
            <person name="English S."/>
            <person name="Carruthers M."/>
            <person name="Jennings E.C."/>
            <person name="Chiamaka E.L."/>
            <person name="Frigard R.A."/>
            <person name="Pippel M."/>
            <person name="Attardo G.M."/>
            <person name="Benoit J.B."/>
            <person name="Bornberg-Bauer E."/>
            <person name="Tobe S.S."/>
        </authorList>
    </citation>
    <scope>NUCLEOTIDE SEQUENCE</scope>
    <source>
        <strain evidence="2">Stay&amp;Tobe</strain>
    </source>
</reference>
<name>A0AAD7ZQJ3_DIPPU</name>
<dbReference type="Proteomes" id="UP001233999">
    <property type="component" value="Unassembled WGS sequence"/>
</dbReference>
<sequence length="77" mass="9263">NSCRQNQRKRQNHIVDKSRCDMTKPPNPKRFDVCDIVIYSESILRRNLASFSRRRCEQYDRSMGYKLYTISQRSPYG</sequence>
<evidence type="ECO:0000256" key="1">
    <source>
        <dbReference type="SAM" id="MobiDB-lite"/>
    </source>
</evidence>
<evidence type="ECO:0000313" key="2">
    <source>
        <dbReference type="EMBL" id="KAJ9584033.1"/>
    </source>
</evidence>
<keyword evidence="3" id="KW-1185">Reference proteome</keyword>
<feature type="non-terminal residue" evidence="2">
    <location>
        <position position="1"/>
    </location>
</feature>
<dbReference type="AlphaFoldDB" id="A0AAD7ZQJ3"/>
<protein>
    <submittedName>
        <fullName evidence="2">Uncharacterized protein</fullName>
    </submittedName>
</protein>
<feature type="compositionally biased region" description="Basic residues" evidence="1">
    <location>
        <begin position="1"/>
        <end position="12"/>
    </location>
</feature>
<organism evidence="2 3">
    <name type="scientific">Diploptera punctata</name>
    <name type="common">Pacific beetle cockroach</name>
    <dbReference type="NCBI Taxonomy" id="6984"/>
    <lineage>
        <taxon>Eukaryota</taxon>
        <taxon>Metazoa</taxon>
        <taxon>Ecdysozoa</taxon>
        <taxon>Arthropoda</taxon>
        <taxon>Hexapoda</taxon>
        <taxon>Insecta</taxon>
        <taxon>Pterygota</taxon>
        <taxon>Neoptera</taxon>
        <taxon>Polyneoptera</taxon>
        <taxon>Dictyoptera</taxon>
        <taxon>Blattodea</taxon>
        <taxon>Blaberoidea</taxon>
        <taxon>Blaberidae</taxon>
        <taxon>Diplopterinae</taxon>
        <taxon>Diploptera</taxon>
    </lineage>
</organism>
<feature type="region of interest" description="Disordered" evidence="1">
    <location>
        <begin position="1"/>
        <end position="24"/>
    </location>
</feature>
<proteinExistence type="predicted"/>